<evidence type="ECO:0008006" key="5">
    <source>
        <dbReference type="Google" id="ProtNLM"/>
    </source>
</evidence>
<organism evidence="3 4">
    <name type="scientific">Knufia peltigerae</name>
    <dbReference type="NCBI Taxonomy" id="1002370"/>
    <lineage>
        <taxon>Eukaryota</taxon>
        <taxon>Fungi</taxon>
        <taxon>Dikarya</taxon>
        <taxon>Ascomycota</taxon>
        <taxon>Pezizomycotina</taxon>
        <taxon>Eurotiomycetes</taxon>
        <taxon>Chaetothyriomycetidae</taxon>
        <taxon>Chaetothyriales</taxon>
        <taxon>Trichomeriaceae</taxon>
        <taxon>Knufia</taxon>
    </lineage>
</organism>
<keyword evidence="2" id="KW-0472">Membrane</keyword>
<proteinExistence type="inferred from homology"/>
<dbReference type="EMBL" id="JAPDRN010000002">
    <property type="protein sequence ID" value="KAJ9646760.1"/>
    <property type="molecule type" value="Genomic_DNA"/>
</dbReference>
<dbReference type="Pfam" id="PF04488">
    <property type="entry name" value="Gly_transf_sug"/>
    <property type="match status" value="1"/>
</dbReference>
<evidence type="ECO:0000256" key="2">
    <source>
        <dbReference type="SAM" id="Phobius"/>
    </source>
</evidence>
<dbReference type="InterPro" id="IPR029044">
    <property type="entry name" value="Nucleotide-diphossugar_trans"/>
</dbReference>
<name>A0AA38YG13_9EURO</name>
<dbReference type="GO" id="GO:0006487">
    <property type="term" value="P:protein N-linked glycosylation"/>
    <property type="evidence" value="ECO:0007669"/>
    <property type="project" value="TreeGrafter"/>
</dbReference>
<accession>A0AA38YG13</accession>
<protein>
    <recommendedName>
        <fullName evidence="5">Glycosyltransferase family 32 protein</fullName>
    </recommendedName>
</protein>
<comment type="caution">
    <text evidence="3">The sequence shown here is derived from an EMBL/GenBank/DDBJ whole genome shotgun (WGS) entry which is preliminary data.</text>
</comment>
<keyword evidence="2" id="KW-1133">Transmembrane helix</keyword>
<dbReference type="GO" id="GO:0000136">
    <property type="term" value="C:mannan polymerase complex"/>
    <property type="evidence" value="ECO:0007669"/>
    <property type="project" value="TreeGrafter"/>
</dbReference>
<dbReference type="PANTHER" id="PTHR31834">
    <property type="entry name" value="INITIATION-SPECIFIC ALPHA-1,6-MANNOSYLTRANSFERASE"/>
    <property type="match status" value="1"/>
</dbReference>
<keyword evidence="4" id="KW-1185">Reference proteome</keyword>
<reference evidence="3" key="1">
    <citation type="submission" date="2022-10" db="EMBL/GenBank/DDBJ databases">
        <title>Culturing micro-colonial fungi from biological soil crusts in the Mojave desert and describing Neophaeococcomyces mojavensis, and introducing the new genera and species Taxawa tesnikishii.</title>
        <authorList>
            <person name="Kurbessoian T."/>
            <person name="Stajich J.E."/>
        </authorList>
    </citation>
    <scope>NUCLEOTIDE SEQUENCE</scope>
    <source>
        <strain evidence="3">TK_35</strain>
    </source>
</reference>
<comment type="similarity">
    <text evidence="1">Belongs to the glycosyltransferase 32 family.</text>
</comment>
<dbReference type="SUPFAM" id="SSF53448">
    <property type="entry name" value="Nucleotide-diphospho-sugar transferases"/>
    <property type="match status" value="1"/>
</dbReference>
<evidence type="ECO:0000313" key="3">
    <source>
        <dbReference type="EMBL" id="KAJ9646760.1"/>
    </source>
</evidence>
<dbReference type="Proteomes" id="UP001172681">
    <property type="component" value="Unassembled WGS sequence"/>
</dbReference>
<dbReference type="Gene3D" id="3.90.550.20">
    <property type="match status" value="1"/>
</dbReference>
<sequence>MRRAPFPYWLRRRRLFFLVALIFCICIFYTLLPILRNHGESNLEAFKDENDSCGRFESTSVYRQNPDHDLERRIDSALLAIQHREESKAQPNLPVKKIWQTWRDPVVPENFDQPAIWRKLHPGWEHQVVADRDAPPLVSDELQTVPYFEHLLSSSYRPIIRADLLRYTLLWHYGGFYADIDVHPVRSVETCEPMSPLFALDKNMNISLVIGIEVDEPYASVRRRKFWRWDGTHGFIQYAIYAARPFSPILRRAIVRSIAHSVKHEKEKTPWYRLADRFDNAAILEITGPGMFTEAVLDVLTESLPSNHSLKLSQRQKDACPEDASVRSSDEQRGRVTWAPFYRLREPSWIFDEDTMDGNTTQRSGGLGVMPINVWGNGQRHSGSENFHSAQACVNHHFSGTWKQSWLHRTLLKWFHF</sequence>
<feature type="transmembrane region" description="Helical" evidence="2">
    <location>
        <begin position="15"/>
        <end position="35"/>
    </location>
</feature>
<dbReference type="InterPro" id="IPR007577">
    <property type="entry name" value="GlycoTrfase_DXD_sugar-bd_CS"/>
</dbReference>
<gene>
    <name evidence="3" type="ORF">H2204_000452</name>
</gene>
<dbReference type="PANTHER" id="PTHR31834:SF9">
    <property type="entry name" value="INITIATION-SPECIFIC ALPHA-1,6-MANNOSYLTRANSFERASE"/>
    <property type="match status" value="1"/>
</dbReference>
<dbReference type="InterPro" id="IPR039367">
    <property type="entry name" value="Och1-like"/>
</dbReference>
<keyword evidence="2" id="KW-0812">Transmembrane</keyword>
<evidence type="ECO:0000256" key="1">
    <source>
        <dbReference type="ARBA" id="ARBA00009003"/>
    </source>
</evidence>
<dbReference type="GO" id="GO:0000009">
    <property type="term" value="F:alpha-1,6-mannosyltransferase activity"/>
    <property type="evidence" value="ECO:0007669"/>
    <property type="project" value="InterPro"/>
</dbReference>
<dbReference type="AlphaFoldDB" id="A0AA38YG13"/>
<evidence type="ECO:0000313" key="4">
    <source>
        <dbReference type="Proteomes" id="UP001172681"/>
    </source>
</evidence>